<name>A0A1I9G0L8_BRUMA</name>
<protein>
    <submittedName>
        <fullName evidence="1">Bm14148</fullName>
    </submittedName>
</protein>
<accession>A0A1I9G0L8</accession>
<dbReference type="EMBL" id="LN856844">
    <property type="protein sequence ID" value="CDP92678.1"/>
    <property type="molecule type" value="Genomic_DNA"/>
</dbReference>
<gene>
    <name evidence="1" type="primary">Bm14148</name>
    <name evidence="1" type="ORF">BM_Bm14148</name>
</gene>
<reference evidence="1" key="1">
    <citation type="journal article" date="2007" name="Science">
        <title>Draft genome of the filarial nematode parasite Brugia malayi.</title>
        <authorList>
            <person name="Ghedin E."/>
            <person name="Wang S."/>
            <person name="Spiro D."/>
            <person name="Caler E."/>
            <person name="Zhao Q."/>
            <person name="Crabtree J."/>
            <person name="Allen J.E."/>
            <person name="Delcher A.L."/>
            <person name="Guiliano D.B."/>
            <person name="Miranda-Saavedra D."/>
            <person name="Angiuoli S.V."/>
            <person name="Creasy T."/>
            <person name="Amedeo P."/>
            <person name="Haas B."/>
            <person name="El-Sayed N.M."/>
            <person name="Wortman J.R."/>
            <person name="Feldblyum T."/>
            <person name="Tallon L."/>
            <person name="Schatz M."/>
            <person name="Shumway M."/>
            <person name="Koo H."/>
            <person name="Salzberg S.L."/>
            <person name="Schobel S."/>
            <person name="Pertea M."/>
            <person name="Pop M."/>
            <person name="White O."/>
            <person name="Barton G.J."/>
            <person name="Carlow C.K."/>
            <person name="Crawford M.J."/>
            <person name="Daub J."/>
            <person name="Dimmic M.W."/>
            <person name="Estes C.F."/>
            <person name="Foster J.M."/>
            <person name="Ganatra M."/>
            <person name="Gregory W.F."/>
            <person name="Johnson N.M."/>
            <person name="Jin J."/>
            <person name="Komuniecki R."/>
            <person name="Korf I."/>
            <person name="Kumar S."/>
            <person name="Laney S."/>
            <person name="Li B.W."/>
            <person name="Li W."/>
            <person name="Lindblom T.H."/>
            <person name="Lustigman S."/>
            <person name="Ma D."/>
            <person name="Maina C.V."/>
            <person name="Martin D.M."/>
            <person name="McCarter J.P."/>
            <person name="McReynolds L."/>
            <person name="Mitreva M."/>
            <person name="Nutman T.B."/>
            <person name="Parkinson J."/>
            <person name="Peregrin-Alvarez J.M."/>
            <person name="Poole C."/>
            <person name="Ren Q."/>
            <person name="Saunders L."/>
            <person name="Sluder A.E."/>
            <person name="Smith K."/>
            <person name="Stanke M."/>
            <person name="Unnasch T.R."/>
            <person name="Ware J."/>
            <person name="Wei A.D."/>
            <person name="Weil G."/>
            <person name="Williams D.J."/>
            <person name="Zhang Y."/>
            <person name="Williams S.A."/>
            <person name="Fraser-Liggett C."/>
            <person name="Slatko B."/>
            <person name="Blaxter M.L."/>
            <person name="Scott A.L."/>
        </authorList>
    </citation>
    <scope>NUCLEOTIDE SEQUENCE</scope>
    <source>
        <strain evidence="1">FR3</strain>
    </source>
</reference>
<reference evidence="1" key="2">
    <citation type="submission" date="2012-12" db="EMBL/GenBank/DDBJ databases">
        <authorList>
            <consortium name="WormBase Consortium"/>
            <person name="Ghedin E."/>
            <person name="Paulini M."/>
        </authorList>
    </citation>
    <scope>NUCLEOTIDE SEQUENCE</scope>
    <source>
        <strain evidence="1">FR3</strain>
    </source>
</reference>
<evidence type="ECO:0000313" key="1">
    <source>
        <dbReference type="EMBL" id="CDP92678.1"/>
    </source>
</evidence>
<organism evidence="1">
    <name type="scientific">Brugia malayi</name>
    <name type="common">Filarial nematode worm</name>
    <dbReference type="NCBI Taxonomy" id="6279"/>
    <lineage>
        <taxon>Eukaryota</taxon>
        <taxon>Metazoa</taxon>
        <taxon>Ecdysozoa</taxon>
        <taxon>Nematoda</taxon>
        <taxon>Chromadorea</taxon>
        <taxon>Rhabditida</taxon>
        <taxon>Spirurina</taxon>
        <taxon>Spiruromorpha</taxon>
        <taxon>Filarioidea</taxon>
        <taxon>Onchocercidae</taxon>
        <taxon>Brugia</taxon>
    </lineage>
</organism>
<proteinExistence type="predicted"/>
<dbReference type="AlphaFoldDB" id="A0A1I9G0L8"/>
<sequence length="112" mass="12927">MHQAILIYSVCAPYFRHHYADLKLMVKVNSSEIIVEQVSSALAFSYFRLAELNLLRDEDYLLGNDRHFQKKVERSVIGNEERTVFCVSSSGKIEKNLGDAIRIVLLCKFEML</sequence>